<evidence type="ECO:0000313" key="3">
    <source>
        <dbReference type="Proteomes" id="UP001307849"/>
    </source>
</evidence>
<feature type="compositionally biased region" description="Low complexity" evidence="1">
    <location>
        <begin position="378"/>
        <end position="392"/>
    </location>
</feature>
<feature type="compositionally biased region" description="Polar residues" evidence="1">
    <location>
        <begin position="433"/>
        <end position="448"/>
    </location>
</feature>
<sequence>MELLFTRNQIIISFLISVVFISLLEAAALPGYSGYRDATKTLGNPDTPPGEISSYLHLKYNTRTCNLGFSTQVRSLEANQEGIWEGYPIGAYLTETPLPDDICYSTASLGSKFVNSISSLYLSGYCECKFFGDAECKDPLLMAYNTQQPNLGNVTKGNVGTGVNLEHKFNSFSCRWTNRTEIFESCSVNINNGAKEGRNEILGVLDNSGYVEQIETFHKTDMEAIQDTRYGTPTSGVTKCINVNSNIRVRAWEIYGCSCDFFDKPECEGTRIYQQGVPGKDRGRVEGEEVAPARSFRCWLPFGIAWGEEREDSVDILDPNQRATESLTTVMVAGLHEAMQATATLTTLSKFPMPSWIANAISWGEAHLNVAIKANQPRSRSSSLSSGRLGSSTARRTTPAIKASTIASKNTVTTTHISGATTTKALPIAPGVSTPTSVASPNRSRLPT</sequence>
<comment type="caution">
    <text evidence="2">The sequence shown here is derived from an EMBL/GenBank/DDBJ whole genome shotgun (WGS) entry which is preliminary data.</text>
</comment>
<evidence type="ECO:0000256" key="1">
    <source>
        <dbReference type="SAM" id="MobiDB-lite"/>
    </source>
</evidence>
<dbReference type="AlphaFoldDB" id="A0AAN8RLR7"/>
<feature type="region of interest" description="Disordered" evidence="1">
    <location>
        <begin position="375"/>
        <end position="407"/>
    </location>
</feature>
<accession>A0AAN8RLR7</accession>
<dbReference type="EMBL" id="JAVHJM010000010">
    <property type="protein sequence ID" value="KAK6504265.1"/>
    <property type="molecule type" value="Genomic_DNA"/>
</dbReference>
<organism evidence="2 3">
    <name type="scientific">Arthrobotrys conoides</name>
    <dbReference type="NCBI Taxonomy" id="74498"/>
    <lineage>
        <taxon>Eukaryota</taxon>
        <taxon>Fungi</taxon>
        <taxon>Dikarya</taxon>
        <taxon>Ascomycota</taxon>
        <taxon>Pezizomycotina</taxon>
        <taxon>Orbiliomycetes</taxon>
        <taxon>Orbiliales</taxon>
        <taxon>Orbiliaceae</taxon>
        <taxon>Arthrobotrys</taxon>
    </lineage>
</organism>
<keyword evidence="3" id="KW-1185">Reference proteome</keyword>
<dbReference type="Proteomes" id="UP001307849">
    <property type="component" value="Unassembled WGS sequence"/>
</dbReference>
<name>A0AAN8RLR7_9PEZI</name>
<protein>
    <submittedName>
        <fullName evidence="2">Uncharacterized protein</fullName>
    </submittedName>
</protein>
<evidence type="ECO:0000313" key="2">
    <source>
        <dbReference type="EMBL" id="KAK6504265.1"/>
    </source>
</evidence>
<gene>
    <name evidence="2" type="ORF">TWF506_002467</name>
</gene>
<proteinExistence type="predicted"/>
<reference evidence="2 3" key="1">
    <citation type="submission" date="2019-10" db="EMBL/GenBank/DDBJ databases">
        <authorList>
            <person name="Palmer J.M."/>
        </authorList>
    </citation>
    <scope>NUCLEOTIDE SEQUENCE [LARGE SCALE GENOMIC DNA]</scope>
    <source>
        <strain evidence="2 3">TWF506</strain>
    </source>
</reference>
<feature type="region of interest" description="Disordered" evidence="1">
    <location>
        <begin position="426"/>
        <end position="448"/>
    </location>
</feature>